<evidence type="ECO:0000313" key="1">
    <source>
        <dbReference type="EMBL" id="OAH96519.1"/>
    </source>
</evidence>
<name>A0A177LU74_METMH</name>
<dbReference type="RefSeq" id="WP_064010748.1">
    <property type="nucleotide sequence ID" value="NZ_LUUG01000132.1"/>
</dbReference>
<dbReference type="EMBL" id="LUUG01000132">
    <property type="protein sequence ID" value="OAH96519.1"/>
    <property type="molecule type" value="Genomic_DNA"/>
</dbReference>
<protein>
    <submittedName>
        <fullName evidence="1">Uncharacterized protein</fullName>
    </submittedName>
</protein>
<dbReference type="Proteomes" id="UP000078090">
    <property type="component" value="Unassembled WGS sequence"/>
</dbReference>
<reference evidence="2" key="1">
    <citation type="submission" date="2016-03" db="EMBL/GenBank/DDBJ databases">
        <authorList>
            <person name="Heylen K."/>
            <person name="De Vos P."/>
            <person name="Vekeman B."/>
        </authorList>
    </citation>
    <scope>NUCLEOTIDE SEQUENCE [LARGE SCALE GENOMIC DNA]</scope>
    <source>
        <strain evidence="2">R-45363</strain>
    </source>
</reference>
<comment type="caution">
    <text evidence="1">The sequence shown here is derived from an EMBL/GenBank/DDBJ whole genome shotgun (WGS) entry which is preliminary data.</text>
</comment>
<proteinExistence type="predicted"/>
<evidence type="ECO:0000313" key="2">
    <source>
        <dbReference type="Proteomes" id="UP000078090"/>
    </source>
</evidence>
<sequence length="200" mass="22817">MTDIFFYRLSSTTMESCDITKISYEEARKSWLCMGCCSPKPSIREVDVYLDALPENIPLNFVNGCGLGIAKKAFLLELGETEAQRDLYLGRVYDPDGNQLDEYVSYHSYPEIIVRGDQHANYHRCIECGRIRYFAMGRQYLYPFPSSKESSIYYKGNGGLVITIDLFQRLNLAQWCKLAVDPLPVLDEPLDGFGDFNADL</sequence>
<dbReference type="AlphaFoldDB" id="A0A177LU74"/>
<accession>A0A177LU74</accession>
<organism evidence="1 2">
    <name type="scientific">Methylomonas methanica</name>
    <dbReference type="NCBI Taxonomy" id="421"/>
    <lineage>
        <taxon>Bacteria</taxon>
        <taxon>Pseudomonadati</taxon>
        <taxon>Pseudomonadota</taxon>
        <taxon>Gammaproteobacteria</taxon>
        <taxon>Methylococcales</taxon>
        <taxon>Methylococcaceae</taxon>
        <taxon>Methylomonas</taxon>
    </lineage>
</organism>
<gene>
    <name evidence="1" type="ORF">A1332_22430</name>
</gene>
<dbReference type="OrthoDB" id="1495100at2"/>